<feature type="binding site" evidence="2">
    <location>
        <begin position="298"/>
        <end position="305"/>
    </location>
    <ligand>
        <name>ATP</name>
        <dbReference type="ChEBI" id="CHEBI:30616"/>
    </ligand>
</feature>
<dbReference type="SUPFAM" id="SSF46785">
    <property type="entry name" value="Winged helix' DNA-binding domain"/>
    <property type="match status" value="1"/>
</dbReference>
<dbReference type="Gene3D" id="1.10.3290.10">
    <property type="entry name" value="Fido-like domain"/>
    <property type="match status" value="1"/>
</dbReference>
<protein>
    <recommendedName>
        <fullName evidence="3">Fido domain-containing protein</fullName>
    </recommendedName>
</protein>
<dbReference type="Gene3D" id="1.10.10.10">
    <property type="entry name" value="Winged helix-like DNA-binding domain superfamily/Winged helix DNA-binding domain"/>
    <property type="match status" value="1"/>
</dbReference>
<keyword evidence="2" id="KW-0067">ATP-binding</keyword>
<evidence type="ECO:0000259" key="3">
    <source>
        <dbReference type="PROSITE" id="PS51459"/>
    </source>
</evidence>
<proteinExistence type="predicted"/>
<dbReference type="AlphaFoldDB" id="A0A1F6WZ59"/>
<dbReference type="SUPFAM" id="SSF140931">
    <property type="entry name" value="Fic-like"/>
    <property type="match status" value="1"/>
</dbReference>
<dbReference type="GO" id="GO:0005524">
    <property type="term" value="F:ATP binding"/>
    <property type="evidence" value="ECO:0007669"/>
    <property type="project" value="UniProtKB-KW"/>
</dbReference>
<dbReference type="EMBL" id="MFUR01000005">
    <property type="protein sequence ID" value="OGI87064.1"/>
    <property type="molecule type" value="Genomic_DNA"/>
</dbReference>
<keyword evidence="2" id="KW-0547">Nucleotide-binding</keyword>
<dbReference type="Pfam" id="PF02661">
    <property type="entry name" value="Fic"/>
    <property type="match status" value="1"/>
</dbReference>
<evidence type="ECO:0000256" key="1">
    <source>
        <dbReference type="PIRSR" id="PIRSR640198-1"/>
    </source>
</evidence>
<evidence type="ECO:0000313" key="5">
    <source>
        <dbReference type="Proteomes" id="UP000177001"/>
    </source>
</evidence>
<gene>
    <name evidence="4" type="ORF">A3A91_00100</name>
</gene>
<dbReference type="InterPro" id="IPR036388">
    <property type="entry name" value="WH-like_DNA-bd_sf"/>
</dbReference>
<organism evidence="4 5">
    <name type="scientific">Candidatus Nomurabacteria bacterium RIFCSPLOWO2_01_FULL_36_16</name>
    <dbReference type="NCBI Taxonomy" id="1801767"/>
    <lineage>
        <taxon>Bacteria</taxon>
        <taxon>Candidatus Nomuraibacteriota</taxon>
    </lineage>
</organism>
<comment type="caution">
    <text evidence="4">The sequence shown here is derived from an EMBL/GenBank/DDBJ whole genome shotgun (WGS) entry which is preliminary data.</text>
</comment>
<reference evidence="4 5" key="1">
    <citation type="journal article" date="2016" name="Nat. Commun.">
        <title>Thousands of microbial genomes shed light on interconnected biogeochemical processes in an aquifer system.</title>
        <authorList>
            <person name="Anantharaman K."/>
            <person name="Brown C.T."/>
            <person name="Hug L.A."/>
            <person name="Sharon I."/>
            <person name="Castelle C.J."/>
            <person name="Probst A.J."/>
            <person name="Thomas B.C."/>
            <person name="Singh A."/>
            <person name="Wilkins M.J."/>
            <person name="Karaoz U."/>
            <person name="Brodie E.L."/>
            <person name="Williams K.H."/>
            <person name="Hubbard S.S."/>
            <person name="Banfield J.F."/>
        </authorList>
    </citation>
    <scope>NUCLEOTIDE SEQUENCE [LARGE SCALE GENOMIC DNA]</scope>
</reference>
<dbReference type="InterPro" id="IPR003812">
    <property type="entry name" value="Fido"/>
</dbReference>
<feature type="active site" evidence="1">
    <location>
        <position position="294"/>
    </location>
</feature>
<sequence>MNENFIGKTFKKRKGILPPLFKLEKPKKGTDWEKIFSLFGKNQDKYRKLLEDANEPRYLYWDKFKFKFSSDDELTSEDKWYLVRQLRDLSSLVLPLQSEFGAFFKWIRIPSADENLHRIDMFAGGRLFNKSSTLLPTNRTIFLNRGIIEEAIASSQLEGAHTTRKAAKEFLLNKRLPKNESEQMILNNFKTINAIAEDYKNQSLSTDLLYEIHAMLTDNTVDKSEQHRFRKNSDEIVVQGQIGSEEYITHIPPSENFINESIKKLIDYANDIDNKFTHPVIKAIVLHFWVGYLHPFTDGNGRLARGLFYWYLLRKGYWTFMYLPISTIIKKAPLQYAMAYIYTEQDNLDFTYFYDFHTQKIIQAIEEFEQYIDTKVDEKRSIDDLLDKKFDLNDRQKQLIHYLISDVNPSASVTSHSLLQNISRQTAVRDLKFLEKKNLIYSKRSGKYIKYYPTEKLVTEASRKKIIFDF</sequence>
<dbReference type="InterPro" id="IPR040198">
    <property type="entry name" value="Fido_containing"/>
</dbReference>
<dbReference type="InterPro" id="IPR036390">
    <property type="entry name" value="WH_DNA-bd_sf"/>
</dbReference>
<dbReference type="PANTHER" id="PTHR13504">
    <property type="entry name" value="FIDO DOMAIN-CONTAINING PROTEIN DDB_G0283145"/>
    <property type="match status" value="1"/>
</dbReference>
<accession>A0A1F6WZ59</accession>
<dbReference type="Proteomes" id="UP000177001">
    <property type="component" value="Unassembled WGS sequence"/>
</dbReference>
<dbReference type="PANTHER" id="PTHR13504:SF38">
    <property type="entry name" value="FIDO DOMAIN-CONTAINING PROTEIN"/>
    <property type="match status" value="1"/>
</dbReference>
<name>A0A1F6WZ59_9BACT</name>
<dbReference type="InterPro" id="IPR036597">
    <property type="entry name" value="Fido-like_dom_sf"/>
</dbReference>
<feature type="domain" description="Fido" evidence="3">
    <location>
        <begin position="204"/>
        <end position="359"/>
    </location>
</feature>
<evidence type="ECO:0000313" key="4">
    <source>
        <dbReference type="EMBL" id="OGI87064.1"/>
    </source>
</evidence>
<dbReference type="PROSITE" id="PS51459">
    <property type="entry name" value="FIDO"/>
    <property type="match status" value="1"/>
</dbReference>
<evidence type="ECO:0000256" key="2">
    <source>
        <dbReference type="PIRSR" id="PIRSR640198-2"/>
    </source>
</evidence>